<dbReference type="Gene3D" id="2.70.98.70">
    <property type="match status" value="1"/>
</dbReference>
<name>A0A417YRF9_9BACI</name>
<comment type="subcellular location">
    <subcellularLocation>
        <location evidence="1">Periplasm</location>
    </subcellularLocation>
</comment>
<dbReference type="InterPro" id="IPR031680">
    <property type="entry name" value="Hepar_II_III_N"/>
</dbReference>
<evidence type="ECO:0000259" key="5">
    <source>
        <dbReference type="Pfam" id="PF07940"/>
    </source>
</evidence>
<dbReference type="PANTHER" id="PTHR39210">
    <property type="entry name" value="HEPARIN-SULFATE LYASE"/>
    <property type="match status" value="1"/>
</dbReference>
<gene>
    <name evidence="7" type="ORF">D1B31_15900</name>
</gene>
<reference evidence="7 8" key="1">
    <citation type="journal article" date="2017" name="Int. J. Syst. Evol. Microbiol.">
        <title>Bacillus notoginsengisoli sp. nov., a novel bacterium isolated from the rhizosphere of Panax notoginseng.</title>
        <authorList>
            <person name="Zhang M.Y."/>
            <person name="Cheng J."/>
            <person name="Cai Y."/>
            <person name="Zhang T.Y."/>
            <person name="Wu Y.Y."/>
            <person name="Manikprabhu D."/>
            <person name="Li W.J."/>
            <person name="Zhang Y.X."/>
        </authorList>
    </citation>
    <scope>NUCLEOTIDE SEQUENCE [LARGE SCALE GENOMIC DNA]</scope>
    <source>
        <strain evidence="7 8">JCM 30743</strain>
    </source>
</reference>
<protein>
    <submittedName>
        <fullName evidence="7">Uncharacterized protein</fullName>
    </submittedName>
</protein>
<dbReference type="SUPFAM" id="SSF48230">
    <property type="entry name" value="Chondroitin AC/alginate lyase"/>
    <property type="match status" value="1"/>
</dbReference>
<keyword evidence="4" id="KW-0456">Lyase</keyword>
<evidence type="ECO:0000256" key="1">
    <source>
        <dbReference type="ARBA" id="ARBA00004418"/>
    </source>
</evidence>
<feature type="domain" description="Heparinase II/III-like C-terminal" evidence="5">
    <location>
        <begin position="317"/>
        <end position="463"/>
    </location>
</feature>
<feature type="domain" description="Heparin-sulfate lyase N-terminal" evidence="6">
    <location>
        <begin position="108"/>
        <end position="280"/>
    </location>
</feature>
<dbReference type="Gene3D" id="1.50.10.100">
    <property type="entry name" value="Chondroitin AC/alginate lyase"/>
    <property type="match status" value="1"/>
</dbReference>
<dbReference type="Pfam" id="PF07940">
    <property type="entry name" value="Hepar_II_III_C"/>
    <property type="match status" value="1"/>
</dbReference>
<dbReference type="Proteomes" id="UP000284416">
    <property type="component" value="Unassembled WGS sequence"/>
</dbReference>
<dbReference type="InterPro" id="IPR008929">
    <property type="entry name" value="Chondroitin_lyas"/>
</dbReference>
<comment type="caution">
    <text evidence="7">The sequence shown here is derived from an EMBL/GenBank/DDBJ whole genome shotgun (WGS) entry which is preliminary data.</text>
</comment>
<evidence type="ECO:0000313" key="8">
    <source>
        <dbReference type="Proteomes" id="UP000284416"/>
    </source>
</evidence>
<evidence type="ECO:0000313" key="7">
    <source>
        <dbReference type="EMBL" id="RHW37250.1"/>
    </source>
</evidence>
<evidence type="ECO:0000256" key="2">
    <source>
        <dbReference type="ARBA" id="ARBA00022729"/>
    </source>
</evidence>
<evidence type="ECO:0000256" key="4">
    <source>
        <dbReference type="ARBA" id="ARBA00023239"/>
    </source>
</evidence>
<dbReference type="Pfam" id="PF16889">
    <property type="entry name" value="Hepar_II_III_N"/>
    <property type="match status" value="1"/>
</dbReference>
<dbReference type="GO" id="GO:0016829">
    <property type="term" value="F:lyase activity"/>
    <property type="evidence" value="ECO:0007669"/>
    <property type="project" value="UniProtKB-KW"/>
</dbReference>
<accession>A0A417YRF9</accession>
<dbReference type="OrthoDB" id="7335480at2"/>
<proteinExistence type="predicted"/>
<dbReference type="EMBL" id="QWEG01000010">
    <property type="protein sequence ID" value="RHW37250.1"/>
    <property type="molecule type" value="Genomic_DNA"/>
</dbReference>
<dbReference type="RefSeq" id="WP_118922154.1">
    <property type="nucleotide sequence ID" value="NZ_QWEG01000010.1"/>
</dbReference>
<keyword evidence="2" id="KW-0732">Signal</keyword>
<keyword evidence="8" id="KW-1185">Reference proteome</keyword>
<organism evidence="7 8">
    <name type="scientific">Neobacillus notoginsengisoli</name>
    <dbReference type="NCBI Taxonomy" id="1578198"/>
    <lineage>
        <taxon>Bacteria</taxon>
        <taxon>Bacillati</taxon>
        <taxon>Bacillota</taxon>
        <taxon>Bacilli</taxon>
        <taxon>Bacillales</taxon>
        <taxon>Bacillaceae</taxon>
        <taxon>Neobacillus</taxon>
    </lineage>
</organism>
<sequence>MMPSVMDTLSAKDLLDVHSKVNNPATLERIFEDYKNDIYMVSGRYTPIELKDDKIWTSDANDRSWLFWHHCLVSVAYLIDSYYVDENKEKLYLAYDIVNKWYDANYPSSLSVMGWHDHSTALRLLHIVKLYLVFLQRVGDEEILKELSKISRKHMEKLADPDFYMPKHNHGLDQDISLYIASFILKEIPDSLEWNKLAINRFWGQINNIFADDGSYLEHSPHYIYLMLERLLNFYNIMSKTNEQEGNYLKDRIIKITKFFIYTLNPDGTFPTIGDSESQSFDITGEHWSLLPKEIYTILQAIKKENNFEITLPLDSYYKDGGYAFFRSDWNNDENTVQMTFYSAFHSRVHKHHDDLSFILYGHGKQLLIDAGKFTYQYDRSERAYVTSTYGHNTVRINDSETDISRLNIGKSGILSFLSTNNIGFVSGFHTLKKGITHRRIIFYLKPGDILVLDLLKGKDLIKGEQIFNFNQDLMTIYDEDVITGYSDENEEIFLTDLIDNTPFIKSRGETDPFKGWSSNFYGEFKPNDLWSKEKCGNHLKFATLISLKKDDKFKDFKWLENEIHFKWKSFNVDLILTDYYEILKINGKVFKTIKNFNNPTLFEGITENEIELHRS</sequence>
<evidence type="ECO:0000256" key="3">
    <source>
        <dbReference type="ARBA" id="ARBA00022764"/>
    </source>
</evidence>
<dbReference type="AlphaFoldDB" id="A0A417YRF9"/>
<keyword evidence="3" id="KW-0574">Periplasm</keyword>
<evidence type="ECO:0000259" key="6">
    <source>
        <dbReference type="Pfam" id="PF16889"/>
    </source>
</evidence>
<dbReference type="GO" id="GO:0042597">
    <property type="term" value="C:periplasmic space"/>
    <property type="evidence" value="ECO:0007669"/>
    <property type="project" value="UniProtKB-SubCell"/>
</dbReference>
<dbReference type="PANTHER" id="PTHR39210:SF1">
    <property type="entry name" value="HEPARIN-SULFATE LYASE"/>
    <property type="match status" value="1"/>
</dbReference>
<dbReference type="InterPro" id="IPR012480">
    <property type="entry name" value="Hepar_II_III_C"/>
</dbReference>